<sequence>MNIQHPKKMDIISRSQKKGFSLPISIRMIEKKQAFLDVLTLYLSDEAESFLSRCIQRIGLEKREFISSLELADLYHEVEKKLVKVLGEDTACRVLSQKNIFNIKEAGELTQAYGHVLAKMQLSPDELIKKIHYHQEREALLQKHAVELQEKIHERDRELHHRIKVERKIQAQSEIRRVIAAILEITLQPIGLQERLQLSLEMILSTQFYQLQNKGSIFLADDRRQLLVMEASVGMAPELKTQCNQVAYGTCLCGKAILENKLIFADHVNHLHEITYKGILPHGHYSLPIKSGGKALGVLNIYLEEGHERSRDEENFLYSVANSLASMIERQNSEDQIREFTEELEGRVKKRTHELYLTNHALQESLRSLQETQDMLVQSEKVASLGELVSGVAHEMNTPLGNGITCVSYIDECTKKLKESYQQATMTRRDLEQYLDAVQESCTLSQVSLQRAADLVASFKEIAVDQLTEEKRNFKLKDYLTEIIVSLQPKISRAHHKVIIKCPEVLEVNSYPGIFAQILTHLVVNSLTHGFEKQSRGLITIDVTQEKQWIHLCYADDGEGIRGDHLKKIFDPFFTT</sequence>
<dbReference type="Pfam" id="PF02518">
    <property type="entry name" value="HATPase_c"/>
    <property type="match status" value="1"/>
</dbReference>
<dbReference type="EMBL" id="NVSR01000140">
    <property type="protein sequence ID" value="PCI23643.1"/>
    <property type="molecule type" value="Genomic_DNA"/>
</dbReference>
<feature type="domain" description="Histidine kinase" evidence="1">
    <location>
        <begin position="391"/>
        <end position="576"/>
    </location>
</feature>
<dbReference type="InterPro" id="IPR029016">
    <property type="entry name" value="GAF-like_dom_sf"/>
</dbReference>
<feature type="non-terminal residue" evidence="2">
    <location>
        <position position="576"/>
    </location>
</feature>
<dbReference type="InterPro" id="IPR036097">
    <property type="entry name" value="HisK_dim/P_sf"/>
</dbReference>
<evidence type="ECO:0000313" key="2">
    <source>
        <dbReference type="EMBL" id="PCI23643.1"/>
    </source>
</evidence>
<dbReference type="SUPFAM" id="SSF55781">
    <property type="entry name" value="GAF domain-like"/>
    <property type="match status" value="1"/>
</dbReference>
<dbReference type="SUPFAM" id="SSF55874">
    <property type="entry name" value="ATPase domain of HSP90 chaperone/DNA topoisomerase II/histidine kinase"/>
    <property type="match status" value="1"/>
</dbReference>
<dbReference type="InterPro" id="IPR003018">
    <property type="entry name" value="GAF"/>
</dbReference>
<comment type="caution">
    <text evidence="2">The sequence shown here is derived from an EMBL/GenBank/DDBJ whole genome shotgun (WGS) entry which is preliminary data.</text>
</comment>
<dbReference type="Proteomes" id="UP000218113">
    <property type="component" value="Unassembled WGS sequence"/>
</dbReference>
<dbReference type="InterPro" id="IPR036890">
    <property type="entry name" value="HATPase_C_sf"/>
</dbReference>
<evidence type="ECO:0000259" key="1">
    <source>
        <dbReference type="PROSITE" id="PS50109"/>
    </source>
</evidence>
<dbReference type="Gene3D" id="3.30.450.40">
    <property type="match status" value="1"/>
</dbReference>
<proteinExistence type="predicted"/>
<evidence type="ECO:0000313" key="3">
    <source>
        <dbReference type="Proteomes" id="UP000218113"/>
    </source>
</evidence>
<dbReference type="SUPFAM" id="SSF47384">
    <property type="entry name" value="Homodimeric domain of signal transducing histidine kinase"/>
    <property type="match status" value="1"/>
</dbReference>
<dbReference type="Gene3D" id="3.30.565.10">
    <property type="entry name" value="Histidine kinase-like ATPase, C-terminal domain"/>
    <property type="match status" value="1"/>
</dbReference>
<reference evidence="3" key="1">
    <citation type="submission" date="2017-08" db="EMBL/GenBank/DDBJ databases">
        <title>A dynamic microbial community with high functional redundancy inhabits the cold, oxic subseafloor aquifer.</title>
        <authorList>
            <person name="Tully B.J."/>
            <person name="Wheat C.G."/>
            <person name="Glazer B.T."/>
            <person name="Huber J.A."/>
        </authorList>
    </citation>
    <scope>NUCLEOTIDE SEQUENCE [LARGE SCALE GENOMIC DNA]</scope>
</reference>
<dbReference type="InterPro" id="IPR005467">
    <property type="entry name" value="His_kinase_dom"/>
</dbReference>
<dbReference type="GO" id="GO:0000155">
    <property type="term" value="F:phosphorelay sensor kinase activity"/>
    <property type="evidence" value="ECO:0007669"/>
    <property type="project" value="InterPro"/>
</dbReference>
<organism evidence="2 3">
    <name type="scientific">SAR324 cluster bacterium</name>
    <dbReference type="NCBI Taxonomy" id="2024889"/>
    <lineage>
        <taxon>Bacteria</taxon>
        <taxon>Deltaproteobacteria</taxon>
        <taxon>SAR324 cluster</taxon>
    </lineage>
</organism>
<dbReference type="InterPro" id="IPR003594">
    <property type="entry name" value="HATPase_dom"/>
</dbReference>
<dbReference type="PANTHER" id="PTHR43065">
    <property type="entry name" value="SENSOR HISTIDINE KINASE"/>
    <property type="match status" value="1"/>
</dbReference>
<dbReference type="Gene3D" id="1.10.287.130">
    <property type="match status" value="1"/>
</dbReference>
<accession>A0A2A4SQN5</accession>
<dbReference type="PROSITE" id="PS50109">
    <property type="entry name" value="HIS_KIN"/>
    <property type="match status" value="1"/>
</dbReference>
<dbReference type="PANTHER" id="PTHR43065:SF47">
    <property type="match status" value="1"/>
</dbReference>
<protein>
    <recommendedName>
        <fullName evidence="1">Histidine kinase domain-containing protein</fullName>
    </recommendedName>
</protein>
<dbReference type="AlphaFoldDB" id="A0A2A4SQN5"/>
<gene>
    <name evidence="2" type="ORF">COB67_12620</name>
</gene>
<name>A0A2A4SQN5_9DELT</name>
<dbReference type="Pfam" id="PF13185">
    <property type="entry name" value="GAF_2"/>
    <property type="match status" value="1"/>
</dbReference>